<dbReference type="AlphaFoldDB" id="A0A8H3LNF9"/>
<reference evidence="1" key="1">
    <citation type="submission" date="2019-10" db="EMBL/GenBank/DDBJ databases">
        <title>Conservation and host-specific expression of non-tandemly repeated heterogenous ribosome RNA gene in arbuscular mycorrhizal fungi.</title>
        <authorList>
            <person name="Maeda T."/>
            <person name="Kobayashi Y."/>
            <person name="Nakagawa T."/>
            <person name="Ezawa T."/>
            <person name="Yamaguchi K."/>
            <person name="Bino T."/>
            <person name="Nishimoto Y."/>
            <person name="Shigenobu S."/>
            <person name="Kawaguchi M."/>
        </authorList>
    </citation>
    <scope>NUCLEOTIDE SEQUENCE</scope>
    <source>
        <strain evidence="1">HR1</strain>
    </source>
</reference>
<evidence type="ECO:0000313" key="2">
    <source>
        <dbReference type="Proteomes" id="UP000615446"/>
    </source>
</evidence>
<accession>A0A8H3LNF9</accession>
<name>A0A8H3LNF9_9GLOM</name>
<dbReference type="SUPFAM" id="SSF52540">
    <property type="entry name" value="P-loop containing nucleoside triphosphate hydrolases"/>
    <property type="match status" value="1"/>
</dbReference>
<dbReference type="EMBL" id="BLAL01000191">
    <property type="protein sequence ID" value="GES89651.1"/>
    <property type="molecule type" value="Genomic_DNA"/>
</dbReference>
<dbReference type="Pfam" id="PF13604">
    <property type="entry name" value="AAA_30"/>
    <property type="match status" value="1"/>
</dbReference>
<dbReference type="Gene3D" id="3.30.40.220">
    <property type="match status" value="1"/>
</dbReference>
<evidence type="ECO:0000313" key="1">
    <source>
        <dbReference type="EMBL" id="GES89651.1"/>
    </source>
</evidence>
<comment type="caution">
    <text evidence="1">The sequence shown here is derived from an EMBL/GenBank/DDBJ whole genome shotgun (WGS) entry which is preliminary data.</text>
</comment>
<proteinExistence type="predicted"/>
<organism evidence="1 2">
    <name type="scientific">Rhizophagus clarus</name>
    <dbReference type="NCBI Taxonomy" id="94130"/>
    <lineage>
        <taxon>Eukaryota</taxon>
        <taxon>Fungi</taxon>
        <taxon>Fungi incertae sedis</taxon>
        <taxon>Mucoromycota</taxon>
        <taxon>Glomeromycotina</taxon>
        <taxon>Glomeromycetes</taxon>
        <taxon>Glomerales</taxon>
        <taxon>Glomeraceae</taxon>
        <taxon>Rhizophagus</taxon>
    </lineage>
</organism>
<dbReference type="Proteomes" id="UP000615446">
    <property type="component" value="Unassembled WGS sequence"/>
</dbReference>
<dbReference type="Gene3D" id="3.40.50.300">
    <property type="entry name" value="P-loop containing nucleotide triphosphate hydrolases"/>
    <property type="match status" value="1"/>
</dbReference>
<dbReference type="InterPro" id="IPR027417">
    <property type="entry name" value="P-loop_NTPase"/>
</dbReference>
<sequence>MVWNAPIDPPPKHIHIDLRGAYLGCEDSERSASEALPWLIAWKFAQNLHPFTAGLIGQHLAEKEGWIPTPLVDYLLSRGWLTSATPREIIYSVGKKSRIEFSPDHDLAVRFVGSYARNAQVTSILVRDINEADMLYEGDEKRGQWLHIRSFVLAYTHIAVLEQLKHFLIENVLRVCTDVIYTTAIPETILDETVVEMGQKLLPDFDNSLFAKAKNSAELEEVHAKYKAELDKKKSKASSWAINYEGTLEILPSDAPPLSIDLKLITLQKVYLVGQGSSRKITRAIRAFPGRKVVVLTPANLLAEYYRKQNPGLTAMTYHKYFHLGATSIDEWDPACLGKKALAEILIFDEACMILKKVLQRLLSYAESRRCQNIMCGNPGQLTPWGDKEGLHKFLTEWADEVIWCMDDYRAYDPELKALKLRMWMKDDMTQLQEFCEAIPTTSWKNALTEWTPEDIWICSTNDMGMRVESALIQAHKSRFSNIPSIICFDPDESVKHMYRIQGKPVQIPGSNEIIEAYVGMMVNVPLEIVLHRLPAEWKYAGWGIIHRIQGQTVEPLKYCFIVDHSLEDGVLEYIEPTELQATPCPQIIEAKLRRHRLDDRKKKQHFPRPLMIAEDWQVDDKTVLIEDTMVCENLLYLAENDEEKAIPSITPEEIISMVYQQKKVCKVCCVPLLFQGYPKRHPQSFSIDRIDDSEGHYFQNVRLTCLRCNERHRR</sequence>
<dbReference type="OrthoDB" id="2379301at2759"/>
<gene>
    <name evidence="1" type="ORF">RCL2_001653800</name>
</gene>
<protein>
    <submittedName>
        <fullName evidence="1">Uncharacterized protein</fullName>
    </submittedName>
</protein>